<dbReference type="PROSITE" id="PS50112">
    <property type="entry name" value="PAS"/>
    <property type="match status" value="1"/>
</dbReference>
<dbReference type="Gene3D" id="3.30.450.20">
    <property type="entry name" value="PAS domain"/>
    <property type="match status" value="1"/>
</dbReference>
<feature type="transmembrane region" description="Helical" evidence="8">
    <location>
        <begin position="20"/>
        <end position="39"/>
    </location>
</feature>
<organism evidence="12 13">
    <name type="scientific">Deinococcus roseus</name>
    <dbReference type="NCBI Taxonomy" id="392414"/>
    <lineage>
        <taxon>Bacteria</taxon>
        <taxon>Thermotogati</taxon>
        <taxon>Deinococcota</taxon>
        <taxon>Deinococci</taxon>
        <taxon>Deinococcales</taxon>
        <taxon>Deinococcaceae</taxon>
        <taxon>Deinococcus</taxon>
    </lineage>
</organism>
<comment type="catalytic activity">
    <reaction evidence="1">
        <text>ATP + protein L-histidine = ADP + protein N-phospho-L-histidine.</text>
        <dbReference type="EC" id="2.7.13.3"/>
    </reaction>
</comment>
<keyword evidence="7" id="KW-0175">Coiled coil</keyword>
<accession>A0ABQ2CTC3</accession>
<dbReference type="SMART" id="SM00387">
    <property type="entry name" value="HATPase_c"/>
    <property type="match status" value="1"/>
</dbReference>
<feature type="transmembrane region" description="Helical" evidence="8">
    <location>
        <begin position="80"/>
        <end position="101"/>
    </location>
</feature>
<dbReference type="Pfam" id="PF00512">
    <property type="entry name" value="HisKA"/>
    <property type="match status" value="1"/>
</dbReference>
<dbReference type="PANTHER" id="PTHR42878:SF15">
    <property type="entry name" value="BACTERIOPHYTOCHROME"/>
    <property type="match status" value="1"/>
</dbReference>
<evidence type="ECO:0000313" key="13">
    <source>
        <dbReference type="Proteomes" id="UP000632222"/>
    </source>
</evidence>
<dbReference type="InterPro" id="IPR000014">
    <property type="entry name" value="PAS"/>
</dbReference>
<dbReference type="PANTHER" id="PTHR42878">
    <property type="entry name" value="TWO-COMPONENT HISTIDINE KINASE"/>
    <property type="match status" value="1"/>
</dbReference>
<dbReference type="CDD" id="cd00082">
    <property type="entry name" value="HisKA"/>
    <property type="match status" value="1"/>
</dbReference>
<evidence type="ECO:0000256" key="8">
    <source>
        <dbReference type="SAM" id="Phobius"/>
    </source>
</evidence>
<feature type="transmembrane region" description="Helical" evidence="8">
    <location>
        <begin position="127"/>
        <end position="147"/>
    </location>
</feature>
<reference evidence="13" key="1">
    <citation type="journal article" date="2019" name="Int. J. Syst. Evol. Microbiol.">
        <title>The Global Catalogue of Microorganisms (GCM) 10K type strain sequencing project: providing services to taxonomists for standard genome sequencing and annotation.</title>
        <authorList>
            <consortium name="The Broad Institute Genomics Platform"/>
            <consortium name="The Broad Institute Genome Sequencing Center for Infectious Disease"/>
            <person name="Wu L."/>
            <person name="Ma J."/>
        </authorList>
    </citation>
    <scope>NUCLEOTIDE SEQUENCE [LARGE SCALE GENOMIC DNA]</scope>
    <source>
        <strain evidence="13">JCM 14370</strain>
    </source>
</reference>
<keyword evidence="8" id="KW-0812">Transmembrane</keyword>
<dbReference type="Pfam" id="PF02518">
    <property type="entry name" value="HATPase_c"/>
    <property type="match status" value="1"/>
</dbReference>
<feature type="domain" description="PAS" evidence="10">
    <location>
        <begin position="300"/>
        <end position="352"/>
    </location>
</feature>
<evidence type="ECO:0000256" key="2">
    <source>
        <dbReference type="ARBA" id="ARBA00012438"/>
    </source>
</evidence>
<dbReference type="SMART" id="SM00091">
    <property type="entry name" value="PAS"/>
    <property type="match status" value="1"/>
</dbReference>
<evidence type="ECO:0000259" key="10">
    <source>
        <dbReference type="PROSITE" id="PS50112"/>
    </source>
</evidence>
<dbReference type="InterPro" id="IPR004358">
    <property type="entry name" value="Sig_transdc_His_kin-like_C"/>
</dbReference>
<dbReference type="InterPro" id="IPR050351">
    <property type="entry name" value="BphY/WalK/GraS-like"/>
</dbReference>
<evidence type="ECO:0000256" key="1">
    <source>
        <dbReference type="ARBA" id="ARBA00000085"/>
    </source>
</evidence>
<dbReference type="PRINTS" id="PR00344">
    <property type="entry name" value="BCTRLSENSOR"/>
</dbReference>
<dbReference type="NCBIfam" id="TIGR00229">
    <property type="entry name" value="sensory_box"/>
    <property type="match status" value="1"/>
</dbReference>
<dbReference type="EC" id="2.7.13.3" evidence="2"/>
<dbReference type="InterPro" id="IPR003594">
    <property type="entry name" value="HATPase_dom"/>
</dbReference>
<evidence type="ECO:0000256" key="3">
    <source>
        <dbReference type="ARBA" id="ARBA00022553"/>
    </source>
</evidence>
<dbReference type="InterPro" id="IPR000700">
    <property type="entry name" value="PAS-assoc_C"/>
</dbReference>
<dbReference type="InterPro" id="IPR003661">
    <property type="entry name" value="HisK_dim/P_dom"/>
</dbReference>
<proteinExistence type="predicted"/>
<feature type="coiled-coil region" evidence="7">
    <location>
        <begin position="405"/>
        <end position="450"/>
    </location>
</feature>
<feature type="transmembrane region" description="Helical" evidence="8">
    <location>
        <begin position="259"/>
        <end position="280"/>
    </location>
</feature>
<evidence type="ECO:0000256" key="6">
    <source>
        <dbReference type="ARBA" id="ARBA00023136"/>
    </source>
</evidence>
<dbReference type="PROSITE" id="PS50109">
    <property type="entry name" value="HIS_KIN"/>
    <property type="match status" value="1"/>
</dbReference>
<keyword evidence="13" id="KW-1185">Reference proteome</keyword>
<keyword evidence="3" id="KW-0597">Phosphoprotein</keyword>
<dbReference type="SUPFAM" id="SSF55874">
    <property type="entry name" value="ATPase domain of HSP90 chaperone/DNA topoisomerase II/histidine kinase"/>
    <property type="match status" value="1"/>
</dbReference>
<keyword evidence="6 8" id="KW-0472">Membrane</keyword>
<feature type="transmembrane region" description="Helical" evidence="8">
    <location>
        <begin position="159"/>
        <end position="184"/>
    </location>
</feature>
<dbReference type="Gene3D" id="1.10.287.130">
    <property type="match status" value="1"/>
</dbReference>
<dbReference type="Gene3D" id="3.30.565.10">
    <property type="entry name" value="Histidine kinase-like ATPase, C-terminal domain"/>
    <property type="match status" value="1"/>
</dbReference>
<feature type="domain" description="PAC" evidence="11">
    <location>
        <begin position="371"/>
        <end position="421"/>
    </location>
</feature>
<name>A0ABQ2CTC3_9DEIO</name>
<evidence type="ECO:0000256" key="5">
    <source>
        <dbReference type="ARBA" id="ARBA00022777"/>
    </source>
</evidence>
<dbReference type="InterPro" id="IPR005467">
    <property type="entry name" value="His_kinase_dom"/>
</dbReference>
<dbReference type="PROSITE" id="PS50113">
    <property type="entry name" value="PAC"/>
    <property type="match status" value="1"/>
</dbReference>
<evidence type="ECO:0000256" key="4">
    <source>
        <dbReference type="ARBA" id="ARBA00022679"/>
    </source>
</evidence>
<dbReference type="SMART" id="SM00388">
    <property type="entry name" value="HisKA"/>
    <property type="match status" value="1"/>
</dbReference>
<dbReference type="CDD" id="cd00130">
    <property type="entry name" value="PAS"/>
    <property type="match status" value="1"/>
</dbReference>
<dbReference type="EMBL" id="BMOD01000001">
    <property type="protein sequence ID" value="GGJ18211.1"/>
    <property type="molecule type" value="Genomic_DNA"/>
</dbReference>
<keyword evidence="8" id="KW-1133">Transmembrane helix</keyword>
<feature type="transmembrane region" description="Helical" evidence="8">
    <location>
        <begin position="228"/>
        <end position="247"/>
    </location>
</feature>
<evidence type="ECO:0000259" key="9">
    <source>
        <dbReference type="PROSITE" id="PS50109"/>
    </source>
</evidence>
<feature type="domain" description="Histidine kinase" evidence="9">
    <location>
        <begin position="457"/>
        <end position="677"/>
    </location>
</feature>
<dbReference type="SUPFAM" id="SSF55785">
    <property type="entry name" value="PYP-like sensor domain (PAS domain)"/>
    <property type="match status" value="1"/>
</dbReference>
<dbReference type="InterPro" id="IPR036890">
    <property type="entry name" value="HATPase_C_sf"/>
</dbReference>
<feature type="transmembrane region" description="Helical" evidence="8">
    <location>
        <begin position="190"/>
        <end position="208"/>
    </location>
</feature>
<evidence type="ECO:0000313" key="12">
    <source>
        <dbReference type="EMBL" id="GGJ18211.1"/>
    </source>
</evidence>
<evidence type="ECO:0000259" key="11">
    <source>
        <dbReference type="PROSITE" id="PS50113"/>
    </source>
</evidence>
<evidence type="ECO:0000256" key="7">
    <source>
        <dbReference type="SAM" id="Coils"/>
    </source>
</evidence>
<keyword evidence="5" id="KW-0418">Kinase</keyword>
<dbReference type="InterPro" id="IPR035965">
    <property type="entry name" value="PAS-like_dom_sf"/>
</dbReference>
<keyword evidence="4" id="KW-0808">Transferase</keyword>
<dbReference type="Proteomes" id="UP000632222">
    <property type="component" value="Unassembled WGS sequence"/>
</dbReference>
<dbReference type="InterPro" id="IPR036097">
    <property type="entry name" value="HisK_dim/P_sf"/>
</dbReference>
<sequence>MSAVSTPPTSNRLPFSAEVLARFTAVSVLGIGLWIIVGWRFHPEWGQSTAVMMNPLTALNFVLCAIALWLVSGARTQMRIVVIVLALIQMVVGLLVCASWVSGQDFKLDDWLFQWLFGMPDLKVNNIAVPTALSFVLLGVALTIMDVRRDERRWPSEVLVFVVFLLSLFSILSYLFGITGLTFMGWKAQMALSTANTFMLLCLGFWCARADWSIVNLMRQRTAGGAVVRRLIPAAIAVPALLSWLRFEAIYYNLFGTDFGSVLFTVSVIAIFTLMVYYLGWSLHRSDLQQQESSQQLVNSELRYRVLTESAHDAIIIINSAGTILGWNRYATEMYGYSEAEILGQPSSVLSPPELRQPQQEQPAQAPEIGLTAETVGMRKDGSRFPIEFSISHWDIPEGRFYTGIVRDITERKKAEEELKQLNLSLNERARELNRDVIQKAQELEFINRELEAFAFSVSHDLRAPLRSLNGFSQALLEDYHDQLDETGQDYLERIKKGSDRMARLIDDILHLSRISRTEMRHQKVNLSQLAESVLEDLQFAEPERNVQVDIEPNMATIGDPTLLRVVLQNLLGNSWKFTSRTAHPKIQFGRMPGTEAAEEPRPEVFFVQDNGAGFSMDNLDRLFGVFQRLHSNAEFEGTGVGLASVQRVIHRHGGKVWAQGEVGKGATFFFTIPQHQEDSGEQA</sequence>
<dbReference type="Pfam" id="PF13426">
    <property type="entry name" value="PAS_9"/>
    <property type="match status" value="1"/>
</dbReference>
<dbReference type="SUPFAM" id="SSF47384">
    <property type="entry name" value="Homodimeric domain of signal transducing histidine kinase"/>
    <property type="match status" value="1"/>
</dbReference>
<gene>
    <name evidence="12" type="ORF">GCM10008938_00430</name>
</gene>
<dbReference type="RefSeq" id="WP_188998044.1">
    <property type="nucleotide sequence ID" value="NZ_BMOD01000001.1"/>
</dbReference>
<feature type="transmembrane region" description="Helical" evidence="8">
    <location>
        <begin position="51"/>
        <end position="71"/>
    </location>
</feature>
<protein>
    <recommendedName>
        <fullName evidence="2">histidine kinase</fullName>
        <ecNumber evidence="2">2.7.13.3</ecNumber>
    </recommendedName>
</protein>
<comment type="caution">
    <text evidence="12">The sequence shown here is derived from an EMBL/GenBank/DDBJ whole genome shotgun (WGS) entry which is preliminary data.</text>
</comment>